<name>A0A828ZW68_ENTFC</name>
<evidence type="ECO:0000256" key="4">
    <source>
        <dbReference type="ARBA" id="ARBA00023136"/>
    </source>
</evidence>
<keyword evidence="2 5" id="KW-0812">Transmembrane</keyword>
<feature type="transmembrane region" description="Helical" evidence="5">
    <location>
        <begin position="231"/>
        <end position="249"/>
    </location>
</feature>
<dbReference type="GO" id="GO:0016020">
    <property type="term" value="C:membrane"/>
    <property type="evidence" value="ECO:0007669"/>
    <property type="project" value="UniProtKB-SubCell"/>
</dbReference>
<evidence type="ECO:0000313" key="8">
    <source>
        <dbReference type="Proteomes" id="UP000010553"/>
    </source>
</evidence>
<protein>
    <recommendedName>
        <fullName evidence="6">O-antigen ligase-related domain-containing protein</fullName>
    </recommendedName>
</protein>
<gene>
    <name evidence="7" type="ORF">OIE_03058</name>
</gene>
<comment type="caution">
    <text evidence="7">The sequence shown here is derived from an EMBL/GenBank/DDBJ whole genome shotgun (WGS) entry which is preliminary data.</text>
</comment>
<dbReference type="InterPro" id="IPR051533">
    <property type="entry name" value="WaaL-like"/>
</dbReference>
<dbReference type="AlphaFoldDB" id="A0A828ZW68"/>
<feature type="transmembrane region" description="Helical" evidence="5">
    <location>
        <begin position="261"/>
        <end position="279"/>
    </location>
</feature>
<dbReference type="Pfam" id="PF04932">
    <property type="entry name" value="Wzy_C"/>
    <property type="match status" value="1"/>
</dbReference>
<dbReference type="Proteomes" id="UP000010553">
    <property type="component" value="Unassembled WGS sequence"/>
</dbReference>
<reference evidence="7 8" key="1">
    <citation type="submission" date="2012-12" db="EMBL/GenBank/DDBJ databases">
        <title>The Genome Sequence of Enterococcus faecium E1590.</title>
        <authorList>
            <consortium name="The Broad Institute Genome Sequencing Platform"/>
            <consortium name="The Broad Institute Genome Sequencing Center for Infectious Disease"/>
            <person name="Earl A.M."/>
            <person name="Gilmore M.S."/>
            <person name="van Schaik W."/>
            <person name="Lebreton F."/>
            <person name="Willems R.J."/>
            <person name="Walker B."/>
            <person name="Young S.K."/>
            <person name="Zeng Q."/>
            <person name="Gargeya S."/>
            <person name="Fitzgerald M."/>
            <person name="Haas B."/>
            <person name="Abouelleil A."/>
            <person name="Alvarado L."/>
            <person name="Arachchi H.M."/>
            <person name="Berlin A.M."/>
            <person name="Chapman S.B."/>
            <person name="Dewar J."/>
            <person name="Goldberg J."/>
            <person name="Griggs A."/>
            <person name="Gujja S."/>
            <person name="Hansen M."/>
            <person name="Howarth C."/>
            <person name="Imamovic A."/>
            <person name="Larimer J."/>
            <person name="McCowan C."/>
            <person name="Murphy C."/>
            <person name="Neiman D."/>
            <person name="Pearson M."/>
            <person name="Priest M."/>
            <person name="Roberts A."/>
            <person name="Saif S."/>
            <person name="Shea T."/>
            <person name="Sisk P."/>
            <person name="Sykes S."/>
            <person name="Wortman J."/>
            <person name="Nusbaum C."/>
            <person name="Birren B."/>
        </authorList>
    </citation>
    <scope>NUCLEOTIDE SEQUENCE [LARGE SCALE GENOMIC DNA]</scope>
    <source>
        <strain evidence="7 8">E1590</strain>
    </source>
</reference>
<evidence type="ECO:0000256" key="1">
    <source>
        <dbReference type="ARBA" id="ARBA00004141"/>
    </source>
</evidence>
<feature type="transmembrane region" description="Helical" evidence="5">
    <location>
        <begin position="206"/>
        <end position="225"/>
    </location>
</feature>
<feature type="transmembrane region" description="Helical" evidence="5">
    <location>
        <begin position="181"/>
        <end position="199"/>
    </location>
</feature>
<feature type="transmembrane region" description="Helical" evidence="5">
    <location>
        <begin position="388"/>
        <end position="411"/>
    </location>
</feature>
<keyword evidence="4 5" id="KW-0472">Membrane</keyword>
<feature type="transmembrane region" description="Helical" evidence="5">
    <location>
        <begin position="418"/>
        <end position="436"/>
    </location>
</feature>
<evidence type="ECO:0000259" key="6">
    <source>
        <dbReference type="Pfam" id="PF04932"/>
    </source>
</evidence>
<dbReference type="PANTHER" id="PTHR37422">
    <property type="entry name" value="TEICHURONIC ACID BIOSYNTHESIS PROTEIN TUAE"/>
    <property type="match status" value="1"/>
</dbReference>
<sequence>MNNLKNKPYLEKSYLLILIFALIIRSMNIYSLLPSKLDSILFSFLAFVGFIVVLYELYNFLIEKHKDWTDWLIVIFLLAFLISTILNRNYGITSNLKLLVWNSVYTIGIYQFIKRQKNSFSIIDYINYIVMIGMFLLSFVSLVMYLIQYSYVFVYGPGPRDHIRIGFLESRLFGVFGDPNYGATTALVTIILCSYYLFMYFNTKHFFIKTFLIVNIVVQYFTLLLTGSRSALLLSYLAFGFIAFSIIFYKQGLKKSSTLKKILYSSVLTLLVLFGYLIVQNGTKDVLVTIPNKIYSTLYKTEEANEKTIEDKKEPISLDRKDVVDNSDISNMRFSIWKSSVEIFKTSPIYGTSPRNLLPYAHDKLPNTFISQKSIVVHNAFFNVLTSVGLLGFLPFMVFLIVNGVKIIFCYYSYQKELSLQFLSLLTIEIVLVMSGMFNNEIILVNTVGSFLFWSYLGALNGNLKGTLRNE</sequence>
<proteinExistence type="predicted"/>
<evidence type="ECO:0000256" key="5">
    <source>
        <dbReference type="SAM" id="Phobius"/>
    </source>
</evidence>
<feature type="transmembrane region" description="Helical" evidence="5">
    <location>
        <begin position="12"/>
        <end position="33"/>
    </location>
</feature>
<feature type="transmembrane region" description="Helical" evidence="5">
    <location>
        <begin position="98"/>
        <end position="113"/>
    </location>
</feature>
<accession>A0A828ZW68</accession>
<evidence type="ECO:0000256" key="3">
    <source>
        <dbReference type="ARBA" id="ARBA00022989"/>
    </source>
</evidence>
<evidence type="ECO:0000256" key="2">
    <source>
        <dbReference type="ARBA" id="ARBA00022692"/>
    </source>
</evidence>
<dbReference type="InterPro" id="IPR007016">
    <property type="entry name" value="O-antigen_ligase-rel_domated"/>
</dbReference>
<organism evidence="7 8">
    <name type="scientific">Enterococcus faecium EnGen0003</name>
    <dbReference type="NCBI Taxonomy" id="1138901"/>
    <lineage>
        <taxon>Bacteria</taxon>
        <taxon>Bacillati</taxon>
        <taxon>Bacillota</taxon>
        <taxon>Bacilli</taxon>
        <taxon>Lactobacillales</taxon>
        <taxon>Enterococcaceae</taxon>
        <taxon>Enterococcus</taxon>
    </lineage>
</organism>
<feature type="transmembrane region" description="Helical" evidence="5">
    <location>
        <begin position="39"/>
        <end position="61"/>
    </location>
</feature>
<dbReference type="EMBL" id="AHXC01000002">
    <property type="protein sequence ID" value="ELB04071.1"/>
    <property type="molecule type" value="Genomic_DNA"/>
</dbReference>
<feature type="transmembrane region" description="Helical" evidence="5">
    <location>
        <begin position="442"/>
        <end position="460"/>
    </location>
</feature>
<keyword evidence="3 5" id="KW-1133">Transmembrane helix</keyword>
<feature type="domain" description="O-antigen ligase-related" evidence="6">
    <location>
        <begin position="217"/>
        <end position="396"/>
    </location>
</feature>
<dbReference type="RefSeq" id="WP_002334672.1">
    <property type="nucleotide sequence ID" value="NZ_KB029685.1"/>
</dbReference>
<feature type="transmembrane region" description="Helical" evidence="5">
    <location>
        <begin position="125"/>
        <end position="147"/>
    </location>
</feature>
<dbReference type="PANTHER" id="PTHR37422:SF13">
    <property type="entry name" value="LIPOPOLYSACCHARIDE BIOSYNTHESIS PROTEIN PA4999-RELATED"/>
    <property type="match status" value="1"/>
</dbReference>
<feature type="transmembrane region" description="Helical" evidence="5">
    <location>
        <begin position="68"/>
        <end position="86"/>
    </location>
</feature>
<evidence type="ECO:0000313" key="7">
    <source>
        <dbReference type="EMBL" id="ELB04071.1"/>
    </source>
</evidence>
<comment type="subcellular location">
    <subcellularLocation>
        <location evidence="1">Membrane</location>
        <topology evidence="1">Multi-pass membrane protein</topology>
    </subcellularLocation>
</comment>